<dbReference type="AlphaFoldDB" id="A0A423XJ07"/>
<organism evidence="3 4">
    <name type="scientific">Cytospora leucostoma</name>
    <dbReference type="NCBI Taxonomy" id="1230097"/>
    <lineage>
        <taxon>Eukaryota</taxon>
        <taxon>Fungi</taxon>
        <taxon>Dikarya</taxon>
        <taxon>Ascomycota</taxon>
        <taxon>Pezizomycotina</taxon>
        <taxon>Sordariomycetes</taxon>
        <taxon>Sordariomycetidae</taxon>
        <taxon>Diaporthales</taxon>
        <taxon>Cytosporaceae</taxon>
        <taxon>Cytospora</taxon>
    </lineage>
</organism>
<feature type="domain" description="Calcineurin-like phosphoesterase" evidence="2">
    <location>
        <begin position="11"/>
        <end position="236"/>
    </location>
</feature>
<evidence type="ECO:0000256" key="1">
    <source>
        <dbReference type="SAM" id="MobiDB-lite"/>
    </source>
</evidence>
<dbReference type="SUPFAM" id="SSF56300">
    <property type="entry name" value="Metallo-dependent phosphatases"/>
    <property type="match status" value="1"/>
</dbReference>
<dbReference type="InterPro" id="IPR051693">
    <property type="entry name" value="UPF0046_metallophosphoest"/>
</dbReference>
<gene>
    <name evidence="3" type="ORF">VPNG_02706</name>
</gene>
<dbReference type="GO" id="GO:0016787">
    <property type="term" value="F:hydrolase activity"/>
    <property type="evidence" value="ECO:0007669"/>
    <property type="project" value="InterPro"/>
</dbReference>
<dbReference type="Proteomes" id="UP000285146">
    <property type="component" value="Unassembled WGS sequence"/>
</dbReference>
<evidence type="ECO:0000313" key="3">
    <source>
        <dbReference type="EMBL" id="ROW16372.1"/>
    </source>
</evidence>
<protein>
    <recommendedName>
        <fullName evidence="2">Calcineurin-like phosphoesterase domain-containing protein</fullName>
    </recommendedName>
</protein>
<evidence type="ECO:0000313" key="4">
    <source>
        <dbReference type="Proteomes" id="UP000285146"/>
    </source>
</evidence>
<accession>A0A423XJ07</accession>
<name>A0A423XJ07_9PEZI</name>
<dbReference type="PANTHER" id="PTHR12905:SF0">
    <property type="entry name" value="CALCINEURIN-LIKE PHOSPHOESTERASE DOMAIN-CONTAINING PROTEIN"/>
    <property type="match status" value="1"/>
</dbReference>
<dbReference type="CDD" id="cd07379">
    <property type="entry name" value="MPP_239FB"/>
    <property type="match status" value="1"/>
</dbReference>
<dbReference type="InterPro" id="IPR004843">
    <property type="entry name" value="Calcineurin-like_PHP"/>
</dbReference>
<dbReference type="InParanoid" id="A0A423XJ07"/>
<reference evidence="3 4" key="1">
    <citation type="submission" date="2015-09" db="EMBL/GenBank/DDBJ databases">
        <title>Host preference determinants of Valsa canker pathogens revealed by comparative genomics.</title>
        <authorList>
            <person name="Yin Z."/>
            <person name="Huang L."/>
        </authorList>
    </citation>
    <scope>NUCLEOTIDE SEQUENCE [LARGE SCALE GENOMIC DNA]</scope>
    <source>
        <strain evidence="3 4">SXYLt</strain>
    </source>
</reference>
<feature type="compositionally biased region" description="Basic residues" evidence="1">
    <location>
        <begin position="356"/>
        <end position="368"/>
    </location>
</feature>
<dbReference type="Pfam" id="PF00149">
    <property type="entry name" value="Metallophos"/>
    <property type="match status" value="1"/>
</dbReference>
<dbReference type="EMBL" id="LKEB01000005">
    <property type="protein sequence ID" value="ROW16372.1"/>
    <property type="molecule type" value="Genomic_DNA"/>
</dbReference>
<dbReference type="OrthoDB" id="630188at2759"/>
<sequence length="400" mass="45914">MSSTTPHIRTRLLIISDTHGKSLYDPDTNPEEAREYAFHSPLPRADVAIHCGDLTLSSHAREYQATFDVMREIDASLKLVIPGNHDCSMDVEFWEKHCARMSFLPPETLQRLRQRPRETYDAAERARQDGIHVLVAEGTYHFVLANGARLTVYASPWTPRYGNWGFQYDADYGGRDVPGGHDFQIGEDTDVAMTHGPPYGILDRTFPGAEDAGCRALLAAVRRARPRVHCFGHIHESHGALLVPWDDEDEQLIVERNGAANDKATVEPLSLCPRDAEAIESVPGKHTLFVNAAIMDVHYRPHQSPWLVDLELPFPGDEYKAKAEQTREQEQPATHHQLPVPQRPHHPPNPPQQKKQEKKPKQTQKPHQHHHHYYYYYYSYSRSWPTPLTREKKQQQQHYY</sequence>
<comment type="caution">
    <text evidence="3">The sequence shown here is derived from an EMBL/GenBank/DDBJ whole genome shotgun (WGS) entry which is preliminary data.</text>
</comment>
<dbReference type="PANTHER" id="PTHR12905">
    <property type="entry name" value="METALLOPHOSPHOESTERASE"/>
    <property type="match status" value="1"/>
</dbReference>
<evidence type="ECO:0000259" key="2">
    <source>
        <dbReference type="Pfam" id="PF00149"/>
    </source>
</evidence>
<feature type="compositionally biased region" description="Basic and acidic residues" evidence="1">
    <location>
        <begin position="321"/>
        <end position="330"/>
    </location>
</feature>
<dbReference type="InterPro" id="IPR029052">
    <property type="entry name" value="Metallo-depent_PP-like"/>
</dbReference>
<dbReference type="Gene3D" id="3.60.21.10">
    <property type="match status" value="1"/>
</dbReference>
<keyword evidence="4" id="KW-1185">Reference proteome</keyword>
<proteinExistence type="predicted"/>
<feature type="region of interest" description="Disordered" evidence="1">
    <location>
        <begin position="321"/>
        <end position="368"/>
    </location>
</feature>